<evidence type="ECO:0000259" key="5">
    <source>
        <dbReference type="Pfam" id="PF00171"/>
    </source>
</evidence>
<dbReference type="EMBL" id="PIQE01000001">
    <property type="protein sequence ID" value="RUO74472.1"/>
    <property type="molecule type" value="Genomic_DNA"/>
</dbReference>
<dbReference type="PANTHER" id="PTHR43353:SF5">
    <property type="entry name" value="SUCCINATE-SEMIALDEHYDE DEHYDROGENASE, MITOCHONDRIAL"/>
    <property type="match status" value="1"/>
</dbReference>
<keyword evidence="2 4" id="KW-0560">Oxidoreductase</keyword>
<dbReference type="Pfam" id="PF00171">
    <property type="entry name" value="Aldedh"/>
    <property type="match status" value="1"/>
</dbReference>
<protein>
    <submittedName>
        <fullName evidence="6">NAD-dependent succinate-semialdehyde dehydrogenase</fullName>
        <ecNumber evidence="6">1.2.1.16</ecNumber>
    </submittedName>
</protein>
<gene>
    <name evidence="6" type="primary">gabD</name>
    <name evidence="6" type="ORF">CWI80_03795</name>
</gene>
<evidence type="ECO:0000313" key="7">
    <source>
        <dbReference type="Proteomes" id="UP000287022"/>
    </source>
</evidence>
<dbReference type="InterPro" id="IPR029510">
    <property type="entry name" value="Ald_DH_CS_GLU"/>
</dbReference>
<dbReference type="PROSITE" id="PS00687">
    <property type="entry name" value="ALDEHYDE_DEHYDR_GLU"/>
    <property type="match status" value="1"/>
</dbReference>
<sequence length="494" mass="52580">MFADSNLALRQQALVNGVWVSSTKNTTASATESAVDDSWHEVVNPATQAVIGRVPQLTEAQMEDCISAAEAAFYQWREVPAKQRCATLARWHAAIVADRERLARILTLEQGKPLAEALGEIDYAASYIQWYAQPAVLERSAVLPYGDTPTSMLVVSEPIGVCAAITPWNFPAAMITRKVAPALAAGCSMIVKPAPDTPFTALALAELALEAGIPAGVLNVVTGEAEVIGGTLTRSAKVRKLSFTGSTGVGRYLAAACAPTLKRLSLELGGNAPFIVCEDADVDAAVQGALDSKFRNAGQTCVCANAFYVHDSVYEAFADKLVARVKKLQLGRGDEAEVNIGPLINEAALTKVEQLVADAVAQGATVRCGGARWAEQAQWFVPTVLTEATQDMRCVKEEIFGPVAPLVRYSDEAGLLASLRQQEAGLAAYFYSQQLGRIQRLSRQLEVGMVGVNTGLISDAAVPFGGVKASGMGREGGQQGIEEYLETKYIKLSQ</sequence>
<dbReference type="GO" id="GO:0004777">
    <property type="term" value="F:succinate-semialdehyde dehydrogenase (NAD+) activity"/>
    <property type="evidence" value="ECO:0007669"/>
    <property type="project" value="TreeGrafter"/>
</dbReference>
<dbReference type="InterPro" id="IPR016161">
    <property type="entry name" value="Ald_DH/histidinol_DH"/>
</dbReference>
<evidence type="ECO:0000256" key="3">
    <source>
        <dbReference type="PROSITE-ProRule" id="PRU10007"/>
    </source>
</evidence>
<dbReference type="InterPro" id="IPR016163">
    <property type="entry name" value="Ald_DH_C"/>
</dbReference>
<organism evidence="6 7">
    <name type="scientific">Pseudidiomarina sediminum</name>
    <dbReference type="NCBI Taxonomy" id="431675"/>
    <lineage>
        <taxon>Bacteria</taxon>
        <taxon>Pseudomonadati</taxon>
        <taxon>Pseudomonadota</taxon>
        <taxon>Gammaproteobacteria</taxon>
        <taxon>Alteromonadales</taxon>
        <taxon>Idiomarinaceae</taxon>
        <taxon>Pseudidiomarina</taxon>
    </lineage>
</organism>
<evidence type="ECO:0000256" key="2">
    <source>
        <dbReference type="ARBA" id="ARBA00023002"/>
    </source>
</evidence>
<accession>A0A432ZAR9</accession>
<dbReference type="InterPro" id="IPR016160">
    <property type="entry name" value="Ald_DH_CS_CYS"/>
</dbReference>
<dbReference type="Proteomes" id="UP000287022">
    <property type="component" value="Unassembled WGS sequence"/>
</dbReference>
<feature type="domain" description="Aldehyde dehydrogenase" evidence="5">
    <location>
        <begin position="40"/>
        <end position="490"/>
    </location>
</feature>
<dbReference type="SUPFAM" id="SSF53720">
    <property type="entry name" value="ALDH-like"/>
    <property type="match status" value="1"/>
</dbReference>
<reference evidence="7" key="1">
    <citation type="journal article" date="2018" name="Front. Microbiol.">
        <title>Genome-Based Analysis Reveals the Taxonomy and Diversity of the Family Idiomarinaceae.</title>
        <authorList>
            <person name="Liu Y."/>
            <person name="Lai Q."/>
            <person name="Shao Z."/>
        </authorList>
    </citation>
    <scope>NUCLEOTIDE SEQUENCE [LARGE SCALE GENOMIC DNA]</scope>
    <source>
        <strain evidence="7">c121</strain>
    </source>
</reference>
<name>A0A432ZAR9_9GAMM</name>
<dbReference type="PROSITE" id="PS00070">
    <property type="entry name" value="ALDEHYDE_DEHYDR_CYS"/>
    <property type="match status" value="1"/>
</dbReference>
<dbReference type="Gene3D" id="3.40.605.10">
    <property type="entry name" value="Aldehyde Dehydrogenase, Chain A, domain 1"/>
    <property type="match status" value="1"/>
</dbReference>
<comment type="similarity">
    <text evidence="1 4">Belongs to the aldehyde dehydrogenase family.</text>
</comment>
<dbReference type="InterPro" id="IPR015590">
    <property type="entry name" value="Aldehyde_DH_dom"/>
</dbReference>
<dbReference type="Gene3D" id="3.40.309.10">
    <property type="entry name" value="Aldehyde Dehydrogenase, Chain A, domain 2"/>
    <property type="match status" value="1"/>
</dbReference>
<dbReference type="FunFam" id="3.40.309.10:FF:000004">
    <property type="entry name" value="Succinate-semialdehyde dehydrogenase I"/>
    <property type="match status" value="1"/>
</dbReference>
<dbReference type="InterPro" id="IPR016162">
    <property type="entry name" value="Ald_DH_N"/>
</dbReference>
<evidence type="ECO:0000256" key="4">
    <source>
        <dbReference type="RuleBase" id="RU003345"/>
    </source>
</evidence>
<dbReference type="EC" id="1.2.1.16" evidence="6"/>
<dbReference type="CDD" id="cd07103">
    <property type="entry name" value="ALDH_F5_SSADH_GabD"/>
    <property type="match status" value="1"/>
</dbReference>
<proteinExistence type="inferred from homology"/>
<dbReference type="InterPro" id="IPR050740">
    <property type="entry name" value="Aldehyde_DH_Superfamily"/>
</dbReference>
<comment type="caution">
    <text evidence="6">The sequence shown here is derived from an EMBL/GenBank/DDBJ whole genome shotgun (WGS) entry which is preliminary data.</text>
</comment>
<keyword evidence="7" id="KW-1185">Reference proteome</keyword>
<evidence type="ECO:0000313" key="6">
    <source>
        <dbReference type="EMBL" id="RUO74472.1"/>
    </source>
</evidence>
<dbReference type="AlphaFoldDB" id="A0A432ZAR9"/>
<dbReference type="FunFam" id="3.40.605.10:FF:000005">
    <property type="entry name" value="Succinate-semialdehyde dehydrogenase I"/>
    <property type="match status" value="1"/>
</dbReference>
<feature type="active site" evidence="3">
    <location>
        <position position="267"/>
    </location>
</feature>
<dbReference type="STRING" id="1122124.GCA_000423165_00639"/>
<evidence type="ECO:0000256" key="1">
    <source>
        <dbReference type="ARBA" id="ARBA00009986"/>
    </source>
</evidence>
<dbReference type="GO" id="GO:0009450">
    <property type="term" value="P:gamma-aminobutyric acid catabolic process"/>
    <property type="evidence" value="ECO:0007669"/>
    <property type="project" value="TreeGrafter"/>
</dbReference>
<dbReference type="PANTHER" id="PTHR43353">
    <property type="entry name" value="SUCCINATE-SEMIALDEHYDE DEHYDROGENASE, MITOCHONDRIAL"/>
    <property type="match status" value="1"/>
</dbReference>
<dbReference type="GO" id="GO:0005829">
    <property type="term" value="C:cytosol"/>
    <property type="evidence" value="ECO:0007669"/>
    <property type="project" value="TreeGrafter"/>
</dbReference>
<dbReference type="RefSeq" id="WP_026861679.1">
    <property type="nucleotide sequence ID" value="NZ_JAHVIQ010000001.1"/>
</dbReference>